<keyword evidence="3" id="KW-1185">Reference proteome</keyword>
<reference evidence="3" key="1">
    <citation type="journal article" date="2019" name="Int. J. Syst. Evol. Microbiol.">
        <title>The Global Catalogue of Microorganisms (GCM) 10K type strain sequencing project: providing services to taxonomists for standard genome sequencing and annotation.</title>
        <authorList>
            <consortium name="The Broad Institute Genomics Platform"/>
            <consortium name="The Broad Institute Genome Sequencing Center for Infectious Disease"/>
            <person name="Wu L."/>
            <person name="Ma J."/>
        </authorList>
    </citation>
    <scope>NUCLEOTIDE SEQUENCE [LARGE SCALE GENOMIC DNA]</scope>
    <source>
        <strain evidence="3">DT92</strain>
    </source>
</reference>
<evidence type="ECO:0000256" key="1">
    <source>
        <dbReference type="SAM" id="Phobius"/>
    </source>
</evidence>
<organism evidence="2 3">
    <name type="scientific">Aquimarina celericrescens</name>
    <dbReference type="NCBI Taxonomy" id="1964542"/>
    <lineage>
        <taxon>Bacteria</taxon>
        <taxon>Pseudomonadati</taxon>
        <taxon>Bacteroidota</taxon>
        <taxon>Flavobacteriia</taxon>
        <taxon>Flavobacteriales</taxon>
        <taxon>Flavobacteriaceae</taxon>
        <taxon>Aquimarina</taxon>
    </lineage>
</organism>
<evidence type="ECO:0000313" key="3">
    <source>
        <dbReference type="Proteomes" id="UP001597344"/>
    </source>
</evidence>
<keyword evidence="1" id="KW-0472">Membrane</keyword>
<sequence>MLINNSYKNPELIRKINNEVGPPFTLIERIKLGGIGSPKLHITASSIEIHNLLILDNKIKTCTIELRPKGILVGFGVGLATYVLVIPFYKLNLYKGKAEEYSIYKDQYFIKFKANKTDTAIHKYIKKLLDYKVDHKPTDIQDL</sequence>
<keyword evidence="1" id="KW-0812">Transmembrane</keyword>
<protein>
    <recommendedName>
        <fullName evidence="4">YokE-like PH domain-containing protein</fullName>
    </recommendedName>
</protein>
<proteinExistence type="predicted"/>
<accession>A0ABW5AXR3</accession>
<gene>
    <name evidence="2" type="ORF">ACFSJT_13510</name>
</gene>
<feature type="transmembrane region" description="Helical" evidence="1">
    <location>
        <begin position="70"/>
        <end position="89"/>
    </location>
</feature>
<dbReference type="EMBL" id="JBHUHY010000015">
    <property type="protein sequence ID" value="MFD2187814.1"/>
    <property type="molecule type" value="Genomic_DNA"/>
</dbReference>
<name>A0ABW5AXR3_9FLAO</name>
<keyword evidence="1" id="KW-1133">Transmembrane helix</keyword>
<evidence type="ECO:0000313" key="2">
    <source>
        <dbReference type="EMBL" id="MFD2187814.1"/>
    </source>
</evidence>
<evidence type="ECO:0008006" key="4">
    <source>
        <dbReference type="Google" id="ProtNLM"/>
    </source>
</evidence>
<dbReference type="Proteomes" id="UP001597344">
    <property type="component" value="Unassembled WGS sequence"/>
</dbReference>
<comment type="caution">
    <text evidence="2">The sequence shown here is derived from an EMBL/GenBank/DDBJ whole genome shotgun (WGS) entry which is preliminary data.</text>
</comment>
<dbReference type="RefSeq" id="WP_378320814.1">
    <property type="nucleotide sequence ID" value="NZ_JBHUHY010000015.1"/>
</dbReference>